<keyword evidence="5 8" id="KW-0812">Transmembrane</keyword>
<evidence type="ECO:0000256" key="5">
    <source>
        <dbReference type="ARBA" id="ARBA00022692"/>
    </source>
</evidence>
<dbReference type="PANTHER" id="PTHR30574:SF1">
    <property type="entry name" value="SULPHUR TRANSPORT DOMAIN-CONTAINING PROTEIN"/>
    <property type="match status" value="1"/>
</dbReference>
<evidence type="ECO:0000256" key="6">
    <source>
        <dbReference type="ARBA" id="ARBA00022989"/>
    </source>
</evidence>
<keyword evidence="10" id="KW-1185">Reference proteome</keyword>
<dbReference type="InterPro" id="IPR007272">
    <property type="entry name" value="Sulf_transp_TsuA/YedE"/>
</dbReference>
<feature type="transmembrane region" description="Helical" evidence="8">
    <location>
        <begin position="7"/>
        <end position="24"/>
    </location>
</feature>
<dbReference type="eggNOG" id="arCOG05331">
    <property type="taxonomic scope" value="Archaea"/>
</dbReference>
<dbReference type="KEGG" id="mpd:MCP_1282"/>
<evidence type="ECO:0000313" key="9">
    <source>
        <dbReference type="EMBL" id="BAI61354.1"/>
    </source>
</evidence>
<gene>
    <name evidence="9" type="ordered locus">MCP_1282</name>
</gene>
<dbReference type="Proteomes" id="UP000001882">
    <property type="component" value="Chromosome"/>
</dbReference>
<evidence type="ECO:0000256" key="4">
    <source>
        <dbReference type="ARBA" id="ARBA00022519"/>
    </source>
</evidence>
<dbReference type="AlphaFoldDB" id="D1YY32"/>
<protein>
    <submittedName>
        <fullName evidence="9">Uncharacterized protein</fullName>
    </submittedName>
</protein>
<dbReference type="InParanoid" id="D1YY32"/>
<evidence type="ECO:0000256" key="3">
    <source>
        <dbReference type="ARBA" id="ARBA00022475"/>
    </source>
</evidence>
<keyword evidence="7 8" id="KW-0472">Membrane</keyword>
<reference evidence="9 10" key="1">
    <citation type="journal article" date="2007" name="Appl. Environ. Microbiol.">
        <title>Isolation of key methanogens for global methane emission from rice paddy fields: a novel isolate affiliated with the clone cluster rice cluster I.</title>
        <authorList>
            <person name="Sakai S."/>
            <person name="Imachi H."/>
            <person name="Sekiguchi Y."/>
            <person name="Ohashi A."/>
            <person name="Harada H."/>
            <person name="Kamagata Y."/>
        </authorList>
    </citation>
    <scope>NUCLEOTIDE SEQUENCE [LARGE SCALE GENOMIC DNA]</scope>
    <source>
        <strain evidence="10">DSM 17711 / JCM 13418 / NBRC 101707 / SANAE</strain>
    </source>
</reference>
<dbReference type="OrthoDB" id="42259at2157"/>
<keyword evidence="4" id="KW-0997">Cell inner membrane</keyword>
<feature type="transmembrane region" description="Helical" evidence="8">
    <location>
        <begin position="136"/>
        <end position="154"/>
    </location>
</feature>
<name>D1YY32_METPS</name>
<comment type="subcellular location">
    <subcellularLocation>
        <location evidence="1">Cell inner membrane</location>
        <topology evidence="1">Multi-pass membrane protein</topology>
    </subcellularLocation>
</comment>
<organism evidence="9 10">
    <name type="scientific">Methanocella paludicola (strain DSM 17711 / JCM 13418 / NBRC 101707 / SANAE)</name>
    <dbReference type="NCBI Taxonomy" id="304371"/>
    <lineage>
        <taxon>Archaea</taxon>
        <taxon>Methanobacteriati</taxon>
        <taxon>Methanobacteriota</taxon>
        <taxon>Stenosarchaea group</taxon>
        <taxon>Methanomicrobia</taxon>
        <taxon>Methanocellales</taxon>
        <taxon>Methanocellaceae</taxon>
        <taxon>Methanocella</taxon>
    </lineage>
</organism>
<evidence type="ECO:0000256" key="2">
    <source>
        <dbReference type="ARBA" id="ARBA00022448"/>
    </source>
</evidence>
<keyword evidence="2" id="KW-0813">Transport</keyword>
<dbReference type="GeneID" id="8681258"/>
<sequence length="157" mass="16534">MGRYLHWFIAGVAIGLLNILSYAVKKPLGVSTSFVTAGAIGVRAIDKPLVDKNPYLKEHAKVDYQFILVVAMALGGLVSSRLFGRSAGNPGRTRSIAGIIRQLAGGFLMLFGARIGKGCTSGNILSGDAQMSLGSMLFSLATFVAGALTLLVFGDRR</sequence>
<keyword evidence="6 8" id="KW-1133">Transmembrane helix</keyword>
<evidence type="ECO:0000256" key="1">
    <source>
        <dbReference type="ARBA" id="ARBA00004429"/>
    </source>
</evidence>
<accession>D1YY32</accession>
<dbReference type="STRING" id="304371.MCP_1282"/>
<evidence type="ECO:0000256" key="8">
    <source>
        <dbReference type="SAM" id="Phobius"/>
    </source>
</evidence>
<feature type="transmembrane region" description="Helical" evidence="8">
    <location>
        <begin position="64"/>
        <end position="84"/>
    </location>
</feature>
<keyword evidence="3" id="KW-1003">Cell membrane</keyword>
<dbReference type="PANTHER" id="PTHR30574">
    <property type="entry name" value="INNER MEMBRANE PROTEIN YEDE"/>
    <property type="match status" value="1"/>
</dbReference>
<feature type="transmembrane region" description="Helical" evidence="8">
    <location>
        <begin position="96"/>
        <end position="116"/>
    </location>
</feature>
<dbReference type="GO" id="GO:0005886">
    <property type="term" value="C:plasma membrane"/>
    <property type="evidence" value="ECO:0007669"/>
    <property type="project" value="UniProtKB-SubCell"/>
</dbReference>
<evidence type="ECO:0000256" key="7">
    <source>
        <dbReference type="ARBA" id="ARBA00023136"/>
    </source>
</evidence>
<reference evidence="9 10" key="2">
    <citation type="journal article" date="2008" name="Int. J. Syst. Evol. Microbiol.">
        <title>Methanocella paludicola gen. nov., sp. nov., a methane-producing archaeon, the first isolate of the lineage 'Rice Cluster I', and proposal of the new archaeal order Methanocellales ord. nov.</title>
        <authorList>
            <person name="Sakai S."/>
            <person name="Imachi H."/>
            <person name="Hanada S."/>
            <person name="Ohashi A."/>
            <person name="Harada H."/>
            <person name="Kamagata Y."/>
        </authorList>
    </citation>
    <scope>NUCLEOTIDE SEQUENCE [LARGE SCALE GENOMIC DNA]</scope>
    <source>
        <strain evidence="10">DSM 17711 / JCM 13418 / NBRC 101707 / SANAE</strain>
    </source>
</reference>
<dbReference type="EMBL" id="AP011532">
    <property type="protein sequence ID" value="BAI61354.1"/>
    <property type="molecule type" value="Genomic_DNA"/>
</dbReference>
<dbReference type="Pfam" id="PF04143">
    <property type="entry name" value="Sulf_transp"/>
    <property type="match status" value="1"/>
</dbReference>
<dbReference type="RefSeq" id="WP_012900033.1">
    <property type="nucleotide sequence ID" value="NC_013665.1"/>
</dbReference>
<reference evidence="10" key="3">
    <citation type="journal article" date="2011" name="PLoS ONE">
        <title>Genome sequence of a mesophilic hydrogenotrophic methanogen Methanocella paludicola, the first cultivated representative of the order Methanocellales.</title>
        <authorList>
            <person name="Sakai S."/>
            <person name="Takaki Y."/>
            <person name="Shimamura S."/>
            <person name="Sekine M."/>
            <person name="Tajima T."/>
            <person name="Kosugi H."/>
            <person name="Ichikawa N."/>
            <person name="Tasumi E."/>
            <person name="Hiraki A.T."/>
            <person name="Shimizu A."/>
            <person name="Kato Y."/>
            <person name="Nishiko R."/>
            <person name="Mori K."/>
            <person name="Fujita N."/>
            <person name="Imachi H."/>
            <person name="Takai K."/>
        </authorList>
    </citation>
    <scope>NUCLEOTIDE SEQUENCE [LARGE SCALE GENOMIC DNA]</scope>
    <source>
        <strain evidence="10">DSM 17711 / JCM 13418 / NBRC 101707 / SANAE</strain>
    </source>
</reference>
<evidence type="ECO:0000313" key="10">
    <source>
        <dbReference type="Proteomes" id="UP000001882"/>
    </source>
</evidence>
<proteinExistence type="predicted"/>